<proteinExistence type="predicted"/>
<sequence>MKLLEEEEKEKREEEERKERRRTKEREKKLRRKERLKGKEKDTERKCSESIDVPGSPEVSKEELSPAADVEQNNSIRGRNSVIVREGDYPKIQDEDFSRECSTLRTQDYSNNDCEGDIANAQHSYDDCDGDFANAQDRNSTSTVEQSKFYCQRLRFRKEFRLDAPTKWSDRRHNAVASENGATVGRSEPIHHEDNFGMSSRGINGLNRQSRITVAKTNGRNIGHKCSERFYSSNSWMNDRYDIHSCSCSLNNRMSRVSWETKSASKSESTVDTSKQFYRGSKYNHVDLMHESNGRTKSRVISGNYSSRDLPQSKKVWEPTESHKKYARSNSDSDVTLGSTGQGFQFNLVRSSVEVGGSGNIDDKDSNLKRSGMGEVCQNDLDAEAGGSCSSTEIASEEPGMCLIGGSALNNSSDPNQGSTSSSDNCSSCLSEGDNNTNSSNRENTESSTSDSEDASQQSEVRDSSTCIDNGLSGSHETGTGKIHNANEGLTSSLPFGPSLNVARGDVLGNPVMKIGHNFDNGFSSINLCSQPQSMLPPAPNQNIQFPVFQTPSAMGYYHQNPVSWPAAPTNGLIPFPHPNHYLYAGPFGYSLSEDPRFCLQYGGLQQPTPLFNPVAVPVYQPVARAKGLNTEELTLMSKPTSMLQEHLNGSTVEKVSLNGANSKRAALNGEGDHGNSTKLQDNGFSLFHFGGPVALSTRRKSATASSNGDNVGDLNSKNSPGDQVGNDHGCNKKETAVIEEYNLFAASKTLREPKLLHNGSCNGDFEWTSSMT</sequence>
<dbReference type="EMBL" id="QJKJ01001800">
    <property type="protein sequence ID" value="RDY05844.1"/>
    <property type="molecule type" value="Genomic_DNA"/>
</dbReference>
<feature type="compositionally biased region" description="Polar residues" evidence="1">
    <location>
        <begin position="299"/>
        <end position="310"/>
    </location>
</feature>
<dbReference type="PANTHER" id="PTHR16897:SF2">
    <property type="entry name" value="OS03G0226600 PROTEIN"/>
    <property type="match status" value="1"/>
</dbReference>
<dbReference type="OrthoDB" id="567691at2759"/>
<evidence type="ECO:0000313" key="2">
    <source>
        <dbReference type="EMBL" id="RDY05844.1"/>
    </source>
</evidence>
<keyword evidence="3" id="KW-1185">Reference proteome</keyword>
<feature type="compositionally biased region" description="Basic and acidic residues" evidence="1">
    <location>
        <begin position="9"/>
        <end position="28"/>
    </location>
</feature>
<feature type="region of interest" description="Disordered" evidence="1">
    <location>
        <begin position="185"/>
        <end position="204"/>
    </location>
</feature>
<dbReference type="AlphaFoldDB" id="A0A371HT26"/>
<feature type="compositionally biased region" description="Polar residues" evidence="1">
    <location>
        <begin position="408"/>
        <end position="418"/>
    </location>
</feature>
<feature type="compositionally biased region" description="Polar residues" evidence="1">
    <location>
        <begin position="455"/>
        <end position="478"/>
    </location>
</feature>
<feature type="compositionally biased region" description="Polar residues" evidence="1">
    <location>
        <begin position="703"/>
        <end position="722"/>
    </location>
</feature>
<feature type="compositionally biased region" description="Polar residues" evidence="1">
    <location>
        <begin position="328"/>
        <end position="338"/>
    </location>
</feature>
<dbReference type="STRING" id="157652.A0A371HT26"/>
<gene>
    <name evidence="2" type="ORF">CR513_10266</name>
</gene>
<dbReference type="Proteomes" id="UP000257109">
    <property type="component" value="Unassembled WGS sequence"/>
</dbReference>
<feature type="compositionally biased region" description="Basic and acidic residues" evidence="1">
    <location>
        <begin position="311"/>
        <end position="324"/>
    </location>
</feature>
<name>A0A371HT26_MUCPR</name>
<evidence type="ECO:0000256" key="1">
    <source>
        <dbReference type="SAM" id="MobiDB-lite"/>
    </source>
</evidence>
<organism evidence="2 3">
    <name type="scientific">Mucuna pruriens</name>
    <name type="common">Velvet bean</name>
    <name type="synonym">Dolichos pruriens</name>
    <dbReference type="NCBI Taxonomy" id="157652"/>
    <lineage>
        <taxon>Eukaryota</taxon>
        <taxon>Viridiplantae</taxon>
        <taxon>Streptophyta</taxon>
        <taxon>Embryophyta</taxon>
        <taxon>Tracheophyta</taxon>
        <taxon>Spermatophyta</taxon>
        <taxon>Magnoliopsida</taxon>
        <taxon>eudicotyledons</taxon>
        <taxon>Gunneridae</taxon>
        <taxon>Pentapetalae</taxon>
        <taxon>rosids</taxon>
        <taxon>fabids</taxon>
        <taxon>Fabales</taxon>
        <taxon>Fabaceae</taxon>
        <taxon>Papilionoideae</taxon>
        <taxon>50 kb inversion clade</taxon>
        <taxon>NPAAA clade</taxon>
        <taxon>indigoferoid/millettioid clade</taxon>
        <taxon>Phaseoleae</taxon>
        <taxon>Mucuna</taxon>
    </lineage>
</organism>
<dbReference type="PANTHER" id="PTHR16897">
    <property type="entry name" value="OS10G0105400 PROTEIN"/>
    <property type="match status" value="1"/>
</dbReference>
<feature type="non-terminal residue" evidence="2">
    <location>
        <position position="1"/>
    </location>
</feature>
<evidence type="ECO:0000313" key="3">
    <source>
        <dbReference type="Proteomes" id="UP000257109"/>
    </source>
</evidence>
<protein>
    <submittedName>
        <fullName evidence="2">Uncharacterized protein</fullName>
    </submittedName>
</protein>
<accession>A0A371HT26</accession>
<feature type="compositionally biased region" description="Basic and acidic residues" evidence="1">
    <location>
        <begin position="37"/>
        <end position="49"/>
    </location>
</feature>
<reference evidence="2" key="1">
    <citation type="submission" date="2018-05" db="EMBL/GenBank/DDBJ databases">
        <title>Draft genome of Mucuna pruriens seed.</title>
        <authorList>
            <person name="Nnadi N.E."/>
            <person name="Vos R."/>
            <person name="Hasami M.H."/>
            <person name="Devisetty U.K."/>
            <person name="Aguiy J.C."/>
        </authorList>
    </citation>
    <scope>NUCLEOTIDE SEQUENCE [LARGE SCALE GENOMIC DNA]</scope>
    <source>
        <strain evidence="2">JCA_2017</strain>
    </source>
</reference>
<feature type="compositionally biased region" description="Low complexity" evidence="1">
    <location>
        <begin position="419"/>
        <end position="450"/>
    </location>
</feature>
<feature type="region of interest" description="Disordered" evidence="1">
    <location>
        <begin position="1"/>
        <end position="75"/>
    </location>
</feature>
<feature type="region of interest" description="Disordered" evidence="1">
    <location>
        <begin position="298"/>
        <end position="338"/>
    </location>
</feature>
<feature type="region of interest" description="Disordered" evidence="1">
    <location>
        <begin position="405"/>
        <end position="486"/>
    </location>
</feature>
<feature type="region of interest" description="Disordered" evidence="1">
    <location>
        <begin position="699"/>
        <end position="730"/>
    </location>
</feature>
<comment type="caution">
    <text evidence="2">The sequence shown here is derived from an EMBL/GenBank/DDBJ whole genome shotgun (WGS) entry which is preliminary data.</text>
</comment>